<dbReference type="Proteomes" id="UP000181980">
    <property type="component" value="Unassembled WGS sequence"/>
</dbReference>
<proteinExistence type="inferred from homology"/>
<dbReference type="GO" id="GO:0003677">
    <property type="term" value="F:DNA binding"/>
    <property type="evidence" value="ECO:0007669"/>
    <property type="project" value="UniProtKB-UniRule"/>
</dbReference>
<dbReference type="PROSITE" id="PS51755">
    <property type="entry name" value="OMPR_PHOB"/>
    <property type="match status" value="1"/>
</dbReference>
<dbReference type="CDD" id="cd15831">
    <property type="entry name" value="BTAD"/>
    <property type="match status" value="1"/>
</dbReference>
<dbReference type="InterPro" id="IPR019734">
    <property type="entry name" value="TPR_rpt"/>
</dbReference>
<dbReference type="SUPFAM" id="SSF46894">
    <property type="entry name" value="C-terminal effector domain of the bipartite response regulators"/>
    <property type="match status" value="1"/>
</dbReference>
<dbReference type="Gene3D" id="1.25.40.10">
    <property type="entry name" value="Tetratricopeptide repeat domain"/>
    <property type="match status" value="2"/>
</dbReference>
<dbReference type="GO" id="GO:0000160">
    <property type="term" value="P:phosphorelay signal transduction system"/>
    <property type="evidence" value="ECO:0007669"/>
    <property type="project" value="InterPro"/>
</dbReference>
<sequence>MPVGSEVRIGLLGPFELLVGGRPVHLAGDRQRAVLAALASSAGTAISADTLGDLVWGDDPPQSVRRTVQTLVLRLRRQLGTASIVSRPPGYALIVDPDHVDVLRFDRLLHRAGVLADPAAELRTIDDALRLWRGAPYGDAAAGRLEELEAPRLTEGYLRALERATDLLLDGGACAEAGLAGGIAERVRAETERHPLRESLWARHLRLLEAADRGAEALTTYETVRVRLADELGVDPGPELRRLHARLLRQPDPAAAAPVAPPAPPRVRQLPADLELVGRESALAQLDDAMGIGLPAAAGARLATVTGPGGAGKTALAVHWAHRMQSAFPDGQLFLDLRGFSADPPLEPGAALGSLLSSLGVPPEQQPDDVDARAGLYRSLVADRAILVLLDNARDSAQVRPLLPGGAGRAIVTSRGALRGLSAREGARGVLVGEVTPADATSLLGIRLRRHGVTLAEPVLAELAELCGRLPLALVIAAEYVAAQHEVGANLLIRRLREQRDRLDALDEDGDDPMASVRSVFSWSYAALDADTAHTFRTMAWLLPLDFGADLAAAVTGRPAPQATRILDRLAGLNLVTASGGRYQAHDLIRIDAAERAEREDDEDELDAAESRCLDWYLYSLRNAVDVIKPIDHRAATLYFPSPAVRPLTFDDPVAARAWCVTEARALMFLTRRAHDFGRYGYVWRLAWQLGRFLQLAAHSDDNVGLARLAVDAAAHVDDAAAGYITANHLGNALKQAWLPEAVPWYQRALDGCRAADDPGTESVVLMNLGSAVHAAGDVDGAVEHFAAALNAARRWETTDPQRSILSPNLAALHLNLGNSLTALERHTEGIEHTAQALDLARADGNRIIEGMSLGNLAESYAALGDHALAESHCGRAATVLRSISASDGLVDVLLTTVQVMMATGRPAAARAAHDEAMAILRGSDDPRAGALAAALR</sequence>
<evidence type="ECO:0000256" key="2">
    <source>
        <dbReference type="ARBA" id="ARBA00023015"/>
    </source>
</evidence>
<dbReference type="EMBL" id="FNUC01000004">
    <property type="protein sequence ID" value="SEF18143.1"/>
    <property type="molecule type" value="Genomic_DNA"/>
</dbReference>
<comment type="similarity">
    <text evidence="1">Belongs to the AfsR/DnrI/RedD regulatory family.</text>
</comment>
<feature type="domain" description="OmpR/PhoB-type" evidence="6">
    <location>
        <begin position="1"/>
        <end position="95"/>
    </location>
</feature>
<evidence type="ECO:0000256" key="4">
    <source>
        <dbReference type="ARBA" id="ARBA00023163"/>
    </source>
</evidence>
<dbReference type="Pfam" id="PF13424">
    <property type="entry name" value="TPR_12"/>
    <property type="match status" value="1"/>
</dbReference>
<evidence type="ECO:0000313" key="8">
    <source>
        <dbReference type="Proteomes" id="UP000181980"/>
    </source>
</evidence>
<feature type="DNA-binding region" description="OmpR/PhoB-type" evidence="5">
    <location>
        <begin position="1"/>
        <end position="95"/>
    </location>
</feature>
<accession>A0A1H5PWC2</accession>
<evidence type="ECO:0000256" key="1">
    <source>
        <dbReference type="ARBA" id="ARBA00005820"/>
    </source>
</evidence>
<keyword evidence="8" id="KW-1185">Reference proteome</keyword>
<dbReference type="Gene3D" id="3.40.50.300">
    <property type="entry name" value="P-loop containing nucleotide triphosphate hydrolases"/>
    <property type="match status" value="1"/>
</dbReference>
<evidence type="ECO:0000259" key="6">
    <source>
        <dbReference type="PROSITE" id="PS51755"/>
    </source>
</evidence>
<name>A0A1H5PWC2_9ACTN</name>
<keyword evidence="2" id="KW-0805">Transcription regulation</keyword>
<reference evidence="8" key="1">
    <citation type="submission" date="2016-10" db="EMBL/GenBank/DDBJ databases">
        <authorList>
            <person name="Varghese N."/>
            <person name="Submissions S."/>
        </authorList>
    </citation>
    <scope>NUCLEOTIDE SEQUENCE [LARGE SCALE GENOMIC DNA]</scope>
    <source>
        <strain evidence="8">DSM 45237</strain>
    </source>
</reference>
<dbReference type="STRING" id="561176.SAMN04488561_6246"/>
<dbReference type="SMART" id="SM01043">
    <property type="entry name" value="BTAD"/>
    <property type="match status" value="1"/>
</dbReference>
<dbReference type="InterPro" id="IPR011990">
    <property type="entry name" value="TPR-like_helical_dom_sf"/>
</dbReference>
<dbReference type="InterPro" id="IPR005158">
    <property type="entry name" value="BTAD"/>
</dbReference>
<dbReference type="GO" id="GO:0006355">
    <property type="term" value="P:regulation of DNA-templated transcription"/>
    <property type="evidence" value="ECO:0007669"/>
    <property type="project" value="InterPro"/>
</dbReference>
<dbReference type="SUPFAM" id="SSF52540">
    <property type="entry name" value="P-loop containing nucleoside triphosphate hydrolases"/>
    <property type="match status" value="1"/>
</dbReference>
<gene>
    <name evidence="7" type="ORF">SAMN04488561_6246</name>
</gene>
<evidence type="ECO:0000313" key="7">
    <source>
        <dbReference type="EMBL" id="SEF18143.1"/>
    </source>
</evidence>
<dbReference type="Pfam" id="PF03704">
    <property type="entry name" value="BTAD"/>
    <property type="match status" value="1"/>
</dbReference>
<dbReference type="AlphaFoldDB" id="A0A1H5PWC2"/>
<dbReference type="SMART" id="SM00862">
    <property type="entry name" value="Trans_reg_C"/>
    <property type="match status" value="1"/>
</dbReference>
<keyword evidence="3 5" id="KW-0238">DNA-binding</keyword>
<dbReference type="InterPro" id="IPR036388">
    <property type="entry name" value="WH-like_DNA-bd_sf"/>
</dbReference>
<dbReference type="SUPFAM" id="SSF48452">
    <property type="entry name" value="TPR-like"/>
    <property type="match status" value="2"/>
</dbReference>
<dbReference type="PANTHER" id="PTHR35807:SF1">
    <property type="entry name" value="TRANSCRIPTIONAL REGULATOR REDD"/>
    <property type="match status" value="1"/>
</dbReference>
<dbReference type="InterPro" id="IPR001867">
    <property type="entry name" value="OmpR/PhoB-type_DNA-bd"/>
</dbReference>
<organism evidence="7 8">
    <name type="scientific">Jiangella alba</name>
    <dbReference type="NCBI Taxonomy" id="561176"/>
    <lineage>
        <taxon>Bacteria</taxon>
        <taxon>Bacillati</taxon>
        <taxon>Actinomycetota</taxon>
        <taxon>Actinomycetes</taxon>
        <taxon>Jiangellales</taxon>
        <taxon>Jiangellaceae</taxon>
        <taxon>Jiangella</taxon>
    </lineage>
</organism>
<evidence type="ECO:0000256" key="5">
    <source>
        <dbReference type="PROSITE-ProRule" id="PRU01091"/>
    </source>
</evidence>
<evidence type="ECO:0000256" key="3">
    <source>
        <dbReference type="ARBA" id="ARBA00023125"/>
    </source>
</evidence>
<dbReference type="InterPro" id="IPR016032">
    <property type="entry name" value="Sig_transdc_resp-reg_C-effctor"/>
</dbReference>
<dbReference type="PRINTS" id="PR00364">
    <property type="entry name" value="DISEASERSIST"/>
</dbReference>
<dbReference type="InterPro" id="IPR051677">
    <property type="entry name" value="AfsR-DnrI-RedD_regulator"/>
</dbReference>
<keyword evidence="4" id="KW-0804">Transcription</keyword>
<dbReference type="Gene3D" id="1.10.10.10">
    <property type="entry name" value="Winged helix-like DNA-binding domain superfamily/Winged helix DNA-binding domain"/>
    <property type="match status" value="1"/>
</dbReference>
<dbReference type="InterPro" id="IPR027417">
    <property type="entry name" value="P-loop_NTPase"/>
</dbReference>
<dbReference type="OrthoDB" id="4326794at2"/>
<dbReference type="SMART" id="SM00028">
    <property type="entry name" value="TPR"/>
    <property type="match status" value="3"/>
</dbReference>
<dbReference type="Pfam" id="PF00486">
    <property type="entry name" value="Trans_reg_C"/>
    <property type="match status" value="1"/>
</dbReference>
<protein>
    <submittedName>
        <fullName evidence="7">DNA-binding transcriptional activator of the SARP family</fullName>
    </submittedName>
</protein>
<dbReference type="PANTHER" id="PTHR35807">
    <property type="entry name" value="TRANSCRIPTIONAL REGULATOR REDD-RELATED"/>
    <property type="match status" value="1"/>
</dbReference>